<dbReference type="CDD" id="cd15482">
    <property type="entry name" value="Sialidase_non-viral"/>
    <property type="match status" value="1"/>
</dbReference>
<comment type="caution">
    <text evidence="4">The sequence shown here is derived from an EMBL/GenBank/DDBJ whole genome shotgun (WGS) entry which is preliminary data.</text>
</comment>
<dbReference type="EMBL" id="DSDK01000278">
    <property type="protein sequence ID" value="HDR50966.1"/>
    <property type="molecule type" value="Genomic_DNA"/>
</dbReference>
<evidence type="ECO:0000259" key="3">
    <source>
        <dbReference type="Pfam" id="PF15902"/>
    </source>
</evidence>
<feature type="region of interest" description="Disordered" evidence="2">
    <location>
        <begin position="629"/>
        <end position="651"/>
    </location>
</feature>
<dbReference type="PANTHER" id="PTHR43739">
    <property type="entry name" value="XYLOGLUCANASE (EUROFUNG)"/>
    <property type="match status" value="1"/>
</dbReference>
<gene>
    <name evidence="4" type="ORF">ENN90_05000</name>
</gene>
<dbReference type="InterPro" id="IPR015943">
    <property type="entry name" value="WD40/YVTN_repeat-like_dom_sf"/>
</dbReference>
<dbReference type="PANTHER" id="PTHR43739:SF5">
    <property type="entry name" value="EXO-ALPHA-SIALIDASE"/>
    <property type="match status" value="1"/>
</dbReference>
<feature type="non-terminal residue" evidence="4">
    <location>
        <position position="673"/>
    </location>
</feature>
<dbReference type="GO" id="GO:0010411">
    <property type="term" value="P:xyloglucan metabolic process"/>
    <property type="evidence" value="ECO:0007669"/>
    <property type="project" value="TreeGrafter"/>
</dbReference>
<reference evidence="4" key="1">
    <citation type="journal article" date="2020" name="mSystems">
        <title>Genome- and Community-Level Interaction Insights into Carbon Utilization and Element Cycling Functions of Hydrothermarchaeota in Hydrothermal Sediment.</title>
        <authorList>
            <person name="Zhou Z."/>
            <person name="Liu Y."/>
            <person name="Xu W."/>
            <person name="Pan J."/>
            <person name="Luo Z.H."/>
            <person name="Li M."/>
        </authorList>
    </citation>
    <scope>NUCLEOTIDE SEQUENCE [LARGE SCALE GENOMIC DNA]</scope>
    <source>
        <strain evidence="4">SpSt-1217</strain>
    </source>
</reference>
<dbReference type="Pfam" id="PF15902">
    <property type="entry name" value="Sortilin-Vps10"/>
    <property type="match status" value="1"/>
</dbReference>
<dbReference type="Gene3D" id="2.130.10.10">
    <property type="entry name" value="YVTN repeat-like/Quinoprotein amine dehydrogenase"/>
    <property type="match status" value="3"/>
</dbReference>
<protein>
    <recommendedName>
        <fullName evidence="3">Sortilin N-terminal domain-containing protein</fullName>
    </recommendedName>
</protein>
<organism evidence="4">
    <name type="scientific">Mariniphaga anaerophila</name>
    <dbReference type="NCBI Taxonomy" id="1484053"/>
    <lineage>
        <taxon>Bacteria</taxon>
        <taxon>Pseudomonadati</taxon>
        <taxon>Bacteroidota</taxon>
        <taxon>Bacteroidia</taxon>
        <taxon>Marinilabiliales</taxon>
        <taxon>Prolixibacteraceae</taxon>
        <taxon>Mariniphaga</taxon>
    </lineage>
</organism>
<feature type="compositionally biased region" description="Polar residues" evidence="2">
    <location>
        <begin position="639"/>
        <end position="648"/>
    </location>
</feature>
<keyword evidence="1" id="KW-0677">Repeat</keyword>
<accession>A0A831LW85</accession>
<dbReference type="Proteomes" id="UP000886047">
    <property type="component" value="Unassembled WGS sequence"/>
</dbReference>
<evidence type="ECO:0000256" key="2">
    <source>
        <dbReference type="SAM" id="MobiDB-lite"/>
    </source>
</evidence>
<proteinExistence type="predicted"/>
<dbReference type="InterPro" id="IPR052025">
    <property type="entry name" value="Xyloglucanase_GH74"/>
</dbReference>
<name>A0A831LW85_9BACT</name>
<feature type="domain" description="Sortilin N-terminal" evidence="3">
    <location>
        <begin position="226"/>
        <end position="329"/>
    </location>
</feature>
<evidence type="ECO:0000313" key="4">
    <source>
        <dbReference type="EMBL" id="HDR50966.1"/>
    </source>
</evidence>
<dbReference type="InterPro" id="IPR031778">
    <property type="entry name" value="Sortilin_N"/>
</dbReference>
<dbReference type="SUPFAM" id="SSF110296">
    <property type="entry name" value="Oligoxyloglucan reducing end-specific cellobiohydrolase"/>
    <property type="match status" value="2"/>
</dbReference>
<sequence length="673" mass="73437">MYGLKNIYTMINKFSSFIFILFISQLLSFRSSAQTWEAIPLVSQKILNSGNTGGEGCQWPQAIEMDHTDGSFLLFGTDVGGIYRSTNGGLNWEPCNIGYNPRGNCGFAIDPNNNNRALAVGGNSTTNQSHGLYLTTDMGASWKHVLPISNYDGFRGFKDKVAFVKGSFDAEKQASQIAYWSNPSGGIYKSENGGLAWTKVNNDFGDCILKVHPDSGFVYVANQNGFYKSTDGGKTFVKKTEASVRDIDVVLTEPNSVYLTTSNALYKSVDGGNNFVKINGTSYPANVVTLKVSPANPLRIAICNSEGDYTKPAYYSEDGGETWKKSQFDNSNAFMPFNGRTHKFCWHPTNESKIWAFGGDWITSSSNGGKIFKWDANGYTGVLVGGTINFNVSNSDLVYVASQDYNGAFTKDGGKSWNYCNASNLGWGGFTYAAYAASDKVLVTMVAPGWHQAGPITISRDGGVTFTKTNLICSGLETACGDAKDTAVIYFREYYSKDLGHTWQKMKGCNGVFIANLSGEKEVYGANGKAVVKSTDKGDTWQTVANLPENVLDVAIDPIKSRLFVVTNGNRIFRIEDSKTEELTSKIPTDQYNNKAIKTVAVDVNNPNIVFCAGPKNVYKTDASVKRSQDGGNTWEIITPNNRTNTEIPASDGANEVFGVRVNPKTRDVWCTG</sequence>
<dbReference type="AlphaFoldDB" id="A0A831LW85"/>
<evidence type="ECO:0000256" key="1">
    <source>
        <dbReference type="ARBA" id="ARBA00022737"/>
    </source>
</evidence>